<comment type="caution">
    <text evidence="3">The sequence shown here is derived from an EMBL/GenBank/DDBJ whole genome shotgun (WGS) entry which is preliminary data.</text>
</comment>
<reference evidence="3 4" key="1">
    <citation type="journal article" date="2024" name="Science">
        <title>Giant polyketide synthase enzymes in the biosynthesis of giant marine polyether toxins.</title>
        <authorList>
            <person name="Fallon T.R."/>
            <person name="Shende V.V."/>
            <person name="Wierzbicki I.H."/>
            <person name="Pendleton A.L."/>
            <person name="Watervoot N.F."/>
            <person name="Auber R.P."/>
            <person name="Gonzalez D.J."/>
            <person name="Wisecaver J.H."/>
            <person name="Moore B.S."/>
        </authorList>
    </citation>
    <scope>NUCLEOTIDE SEQUENCE [LARGE SCALE GENOMIC DNA]</scope>
    <source>
        <strain evidence="3 4">12B1</strain>
    </source>
</reference>
<evidence type="ECO:0000313" key="4">
    <source>
        <dbReference type="Proteomes" id="UP001515480"/>
    </source>
</evidence>
<protein>
    <recommendedName>
        <fullName evidence="2">PBZ-type domain-containing protein</fullName>
    </recommendedName>
</protein>
<organism evidence="3 4">
    <name type="scientific">Prymnesium parvum</name>
    <name type="common">Toxic golden alga</name>
    <dbReference type="NCBI Taxonomy" id="97485"/>
    <lineage>
        <taxon>Eukaryota</taxon>
        <taxon>Haptista</taxon>
        <taxon>Haptophyta</taxon>
        <taxon>Prymnesiophyceae</taxon>
        <taxon>Prymnesiales</taxon>
        <taxon>Prymnesiaceae</taxon>
        <taxon>Prymnesium</taxon>
    </lineage>
</organism>
<name>A0AB34J8M4_PRYPA</name>
<gene>
    <name evidence="3" type="ORF">AB1Y20_002166</name>
</gene>
<feature type="region of interest" description="Disordered" evidence="1">
    <location>
        <begin position="362"/>
        <end position="483"/>
    </location>
</feature>
<sequence length="578" mass="62012">MATSAKVKHIKLEGASECIANFEVTNLLASGDEEGCRFVPGKKAWIELKFASPIRLYSICLEPWMAGMVTIKVSGKSEGRSSWLAQGVVPANWNTQGRAVKALDSYPLAPTLASEVEFKVGRGDHQLSPQVASEEWSGVRIELYPHAEHMVEPFGLVSLTIRRALSDDERAQQQAAMSQRLAPTAPPPSLAAPPAPRIVPAAPPPPVRRIVPASPAPVKPLARARVCACERAHCHGCGPPCKLHAAPSALFFAKTARNKDRPMWVCALVAPAAKPGDRSKCGFVRFADEVIGCLKDEGGSLTGEQRSADAGSEEEEGTLQLVDEGEEADGTHASERAPTAGGTTPAVSELIAKANARREESAAALAKARREAESRQAEALAAEAEEHQKNHARTFAFREADGDSSTASPLLAGEAQPKRVSGASSVGTQGYRKRSRIAPLDSESDSPHTALEIDGEKTSSEPEGEEETDDAKPTHLPLLDKRGAPAPRCQYGDSCYRLNVNHLLSVAHSRAALRKKLIQLEPKHTRGPLYRVLSAFGIACDECATYDELLSLMFMHLTDSATAEPCMTRAALEPIFID</sequence>
<dbReference type="EMBL" id="JBGBPQ010000011">
    <property type="protein sequence ID" value="KAL1515546.1"/>
    <property type="molecule type" value="Genomic_DNA"/>
</dbReference>
<feature type="region of interest" description="Disordered" evidence="1">
    <location>
        <begin position="326"/>
        <end position="345"/>
    </location>
</feature>
<feature type="region of interest" description="Disordered" evidence="1">
    <location>
        <begin position="168"/>
        <end position="201"/>
    </location>
</feature>
<evidence type="ECO:0000313" key="3">
    <source>
        <dbReference type="EMBL" id="KAL1515546.1"/>
    </source>
</evidence>
<feature type="domain" description="PBZ-type" evidence="2">
    <location>
        <begin position="487"/>
        <end position="508"/>
    </location>
</feature>
<evidence type="ECO:0000256" key="1">
    <source>
        <dbReference type="SAM" id="MobiDB-lite"/>
    </source>
</evidence>
<evidence type="ECO:0000259" key="2">
    <source>
        <dbReference type="Pfam" id="PF10283"/>
    </source>
</evidence>
<keyword evidence="4" id="KW-1185">Reference proteome</keyword>
<proteinExistence type="predicted"/>
<accession>A0AB34J8M4</accession>
<dbReference type="AlphaFoldDB" id="A0AB34J8M4"/>
<feature type="region of interest" description="Disordered" evidence="1">
    <location>
        <begin position="297"/>
        <end position="318"/>
    </location>
</feature>
<dbReference type="Proteomes" id="UP001515480">
    <property type="component" value="Unassembled WGS sequence"/>
</dbReference>
<feature type="compositionally biased region" description="Pro residues" evidence="1">
    <location>
        <begin position="184"/>
        <end position="201"/>
    </location>
</feature>
<feature type="compositionally biased region" description="Basic and acidic residues" evidence="1">
    <location>
        <begin position="470"/>
        <end position="483"/>
    </location>
</feature>
<dbReference type="Pfam" id="PF10283">
    <property type="entry name" value="zf-CCHH"/>
    <property type="match status" value="1"/>
</dbReference>
<dbReference type="InterPro" id="IPR019406">
    <property type="entry name" value="APLF_PBZ"/>
</dbReference>